<organism evidence="2 3">
    <name type="scientific">Bernardetia litoralis (strain ATCC 23117 / DSM 6794 / NBRC 15988 / NCIMB 1366 / Fx l1 / Sio-4)</name>
    <name type="common">Flexibacter litoralis</name>
    <dbReference type="NCBI Taxonomy" id="880071"/>
    <lineage>
        <taxon>Bacteria</taxon>
        <taxon>Pseudomonadati</taxon>
        <taxon>Bacteroidota</taxon>
        <taxon>Cytophagia</taxon>
        <taxon>Cytophagales</taxon>
        <taxon>Bernardetiaceae</taxon>
        <taxon>Bernardetia</taxon>
    </lineage>
</organism>
<dbReference type="OrthoDB" id="952325at2"/>
<dbReference type="KEGG" id="fli:Fleli_1001"/>
<accession>I4AHL4</accession>
<evidence type="ECO:0000256" key="1">
    <source>
        <dbReference type="SAM" id="SignalP"/>
    </source>
</evidence>
<dbReference type="EMBL" id="CP003345">
    <property type="protein sequence ID" value="AFM03449.1"/>
    <property type="molecule type" value="Genomic_DNA"/>
</dbReference>
<evidence type="ECO:0000313" key="2">
    <source>
        <dbReference type="EMBL" id="AFM03449.1"/>
    </source>
</evidence>
<dbReference type="RefSeq" id="WP_014796907.1">
    <property type="nucleotide sequence ID" value="NC_018018.1"/>
</dbReference>
<keyword evidence="3" id="KW-1185">Reference proteome</keyword>
<keyword evidence="1" id="KW-0732">Signal</keyword>
<protein>
    <submittedName>
        <fullName evidence="2">Uncharacterized protein</fullName>
    </submittedName>
</protein>
<reference evidence="3" key="1">
    <citation type="submission" date="2012-06" db="EMBL/GenBank/DDBJ databases">
        <title>The complete genome of Flexibacter litoralis DSM 6794.</title>
        <authorList>
            <person name="Lucas S."/>
            <person name="Copeland A."/>
            <person name="Lapidus A."/>
            <person name="Glavina del Rio T."/>
            <person name="Dalin E."/>
            <person name="Tice H."/>
            <person name="Bruce D."/>
            <person name="Goodwin L."/>
            <person name="Pitluck S."/>
            <person name="Peters L."/>
            <person name="Ovchinnikova G."/>
            <person name="Lu M."/>
            <person name="Kyrpides N."/>
            <person name="Mavromatis K."/>
            <person name="Ivanova N."/>
            <person name="Brettin T."/>
            <person name="Detter J.C."/>
            <person name="Han C."/>
            <person name="Larimer F."/>
            <person name="Land M."/>
            <person name="Hauser L."/>
            <person name="Markowitz V."/>
            <person name="Cheng J.-F."/>
            <person name="Hugenholtz P."/>
            <person name="Woyke T."/>
            <person name="Wu D."/>
            <person name="Spring S."/>
            <person name="Lang E."/>
            <person name="Kopitz M."/>
            <person name="Brambilla E."/>
            <person name="Klenk H.-P."/>
            <person name="Eisen J.A."/>
        </authorList>
    </citation>
    <scope>NUCLEOTIDE SEQUENCE [LARGE SCALE GENOMIC DNA]</scope>
    <source>
        <strain evidence="3">ATCC 23117 / DSM 6794 / NBRC 15988 / NCIMB 1366 / Sio-4</strain>
    </source>
</reference>
<proteinExistence type="predicted"/>
<evidence type="ECO:0000313" key="3">
    <source>
        <dbReference type="Proteomes" id="UP000006054"/>
    </source>
</evidence>
<gene>
    <name evidence="2" type="ordered locus">Fleli_1001</name>
</gene>
<dbReference type="AlphaFoldDB" id="I4AHL4"/>
<feature type="chain" id="PRO_5003685866" evidence="1">
    <location>
        <begin position="25"/>
        <end position="157"/>
    </location>
</feature>
<dbReference type="Proteomes" id="UP000006054">
    <property type="component" value="Chromosome"/>
</dbReference>
<name>I4AHL4_BERLS</name>
<feature type="signal peptide" evidence="1">
    <location>
        <begin position="1"/>
        <end position="24"/>
    </location>
</feature>
<sequence length="157" mass="17285" precursor="true">MLKNVLSTAVFFILSLIVFGSVQAQTNHTWESYGLSFTVPADFSEITNTDNKFEGKSDEAQINLLGLYPINAESLTEDNLQESFIDMAAAYGMAIEGGEEIKINGFTGLYTETELEDVPAFFACMLDPNGEVNFIVIIVHNNNAEKAINIMESIQAE</sequence>
<dbReference type="HOGENOM" id="CLU_1675313_0_0_10"/>